<dbReference type="InterPro" id="IPR040632">
    <property type="entry name" value="Sulfotransfer_4"/>
</dbReference>
<name>A0A162PJ30_PHYB8</name>
<dbReference type="OrthoDB" id="408152at2759"/>
<dbReference type="Gene3D" id="3.40.50.300">
    <property type="entry name" value="P-loop containing nucleotide triphosphate hydrolases"/>
    <property type="match status" value="1"/>
</dbReference>
<protein>
    <recommendedName>
        <fullName evidence="3">P-loop containing nucleoside triphosphate hydrolase protein</fullName>
    </recommendedName>
</protein>
<dbReference type="PANTHER" id="PTHR36978:SF4">
    <property type="entry name" value="P-LOOP CONTAINING NUCLEOSIDE TRIPHOSPHATE HYDROLASE PROTEIN"/>
    <property type="match status" value="1"/>
</dbReference>
<dbReference type="Pfam" id="PF17784">
    <property type="entry name" value="Sulfotransfer_4"/>
    <property type="match status" value="1"/>
</dbReference>
<dbReference type="SUPFAM" id="SSF52540">
    <property type="entry name" value="P-loop containing nucleoside triphosphate hydrolases"/>
    <property type="match status" value="1"/>
</dbReference>
<dbReference type="GeneID" id="29002469"/>
<dbReference type="STRING" id="763407.A0A162PJ30"/>
<dbReference type="EMBL" id="KV440981">
    <property type="protein sequence ID" value="OAD73337.1"/>
    <property type="molecule type" value="Genomic_DNA"/>
</dbReference>
<dbReference type="RefSeq" id="XP_018291377.1">
    <property type="nucleotide sequence ID" value="XM_018441563.1"/>
</dbReference>
<gene>
    <name evidence="1" type="ORF">PHYBLDRAFT_65945</name>
</gene>
<dbReference type="PANTHER" id="PTHR36978">
    <property type="entry name" value="P-LOOP CONTAINING NUCLEOTIDE TRIPHOSPHATE HYDROLASE"/>
    <property type="match status" value="1"/>
</dbReference>
<organism evidence="1 2">
    <name type="scientific">Phycomyces blakesleeanus (strain ATCC 8743b / DSM 1359 / FGSC 10004 / NBRC 33097 / NRRL 1555)</name>
    <dbReference type="NCBI Taxonomy" id="763407"/>
    <lineage>
        <taxon>Eukaryota</taxon>
        <taxon>Fungi</taxon>
        <taxon>Fungi incertae sedis</taxon>
        <taxon>Mucoromycota</taxon>
        <taxon>Mucoromycotina</taxon>
        <taxon>Mucoromycetes</taxon>
        <taxon>Mucorales</taxon>
        <taxon>Phycomycetaceae</taxon>
        <taxon>Phycomyces</taxon>
    </lineage>
</organism>
<evidence type="ECO:0008006" key="3">
    <source>
        <dbReference type="Google" id="ProtNLM"/>
    </source>
</evidence>
<reference evidence="2" key="1">
    <citation type="submission" date="2015-06" db="EMBL/GenBank/DDBJ databases">
        <title>Expansion of signal transduction pathways in fungi by whole-genome duplication.</title>
        <authorList>
            <consortium name="DOE Joint Genome Institute"/>
            <person name="Corrochano L.M."/>
            <person name="Kuo A."/>
            <person name="Marcet-Houben M."/>
            <person name="Polaino S."/>
            <person name="Salamov A."/>
            <person name="Villalobos J.M."/>
            <person name="Alvarez M.I."/>
            <person name="Avalos J."/>
            <person name="Benito E.P."/>
            <person name="Benoit I."/>
            <person name="Burger G."/>
            <person name="Camino L.P."/>
            <person name="Canovas D."/>
            <person name="Cerda-Olmedo E."/>
            <person name="Cheng J.-F."/>
            <person name="Dominguez A."/>
            <person name="Elias M."/>
            <person name="Eslava A.P."/>
            <person name="Glaser F."/>
            <person name="Grimwood J."/>
            <person name="Gutierrez G."/>
            <person name="Heitman J."/>
            <person name="Henrissat B."/>
            <person name="Iturriaga E.A."/>
            <person name="Lang B.F."/>
            <person name="Lavin J.L."/>
            <person name="Lee S."/>
            <person name="Li W."/>
            <person name="Lindquist E."/>
            <person name="Lopez-Garcia S."/>
            <person name="Luque E.M."/>
            <person name="Marcos A.T."/>
            <person name="Martin J."/>
            <person name="McCluskey K."/>
            <person name="Medina H.R."/>
            <person name="Miralles-Duran A."/>
            <person name="Miyazaki A."/>
            <person name="Munoz-Torres E."/>
            <person name="Oguiza J.A."/>
            <person name="Ohm R."/>
            <person name="Olmedo M."/>
            <person name="Orejas M."/>
            <person name="Ortiz-Castellanos L."/>
            <person name="Pisabarro A.G."/>
            <person name="Rodriguez-Romero J."/>
            <person name="Ruiz-Herrera J."/>
            <person name="Ruiz-Vazquez R."/>
            <person name="Sanz C."/>
            <person name="Schackwitz W."/>
            <person name="Schmutz J."/>
            <person name="Shahriari M."/>
            <person name="Shelest E."/>
            <person name="Silva-Franco F."/>
            <person name="Soanes D."/>
            <person name="Syed K."/>
            <person name="Tagua V.G."/>
            <person name="Talbot N.J."/>
            <person name="Thon M."/>
            <person name="De vries R.P."/>
            <person name="Wiebenga A."/>
            <person name="Yadav J.S."/>
            <person name="Braun E.L."/>
            <person name="Baker S."/>
            <person name="Garre V."/>
            <person name="Horwitz B."/>
            <person name="Torres-Martinez S."/>
            <person name="Idnurm A."/>
            <person name="Herrera-Estrella A."/>
            <person name="Gabaldon T."/>
            <person name="Grigoriev I.V."/>
        </authorList>
    </citation>
    <scope>NUCLEOTIDE SEQUENCE [LARGE SCALE GENOMIC DNA]</scope>
    <source>
        <strain evidence="2">NRRL 1555(-)</strain>
    </source>
</reference>
<proteinExistence type="predicted"/>
<evidence type="ECO:0000313" key="1">
    <source>
        <dbReference type="EMBL" id="OAD73337.1"/>
    </source>
</evidence>
<keyword evidence="2" id="KW-1185">Reference proteome</keyword>
<accession>A0A162PJ30</accession>
<dbReference type="VEuPathDB" id="FungiDB:PHYBLDRAFT_65945"/>
<dbReference type="Proteomes" id="UP000077315">
    <property type="component" value="Unassembled WGS sequence"/>
</dbReference>
<dbReference type="InterPro" id="IPR027417">
    <property type="entry name" value="P-loop_NTPase"/>
</dbReference>
<dbReference type="InParanoid" id="A0A162PJ30"/>
<evidence type="ECO:0000313" key="2">
    <source>
        <dbReference type="Proteomes" id="UP000077315"/>
    </source>
</evidence>
<sequence>MPLKIIGAGFGRTGTNSLRLALEILGYRTHHMIKALSDITQDPLVWERAFNDPENHPDEWESVYGNYDAAIDWPTVTHYKELMKKYPDAKIILTTRSAESWYKSMNNTIFMKMHSNYVEELPEHPRLFLKSQQKIMLDGYLKDDLSKSHNKEELCRMFEEHNEEVKRLVPPEKLLVLELGEGWDRLCEFLGVSVPGTPYPNTNSSGEGFEKNAEIVLNELEKQKLDLQKVKAA</sequence>
<dbReference type="AlphaFoldDB" id="A0A162PJ30"/>